<proteinExistence type="predicted"/>
<name>A0A1X9YTW1_9BACT</name>
<evidence type="ECO:0000256" key="1">
    <source>
        <dbReference type="SAM" id="MobiDB-lite"/>
    </source>
</evidence>
<dbReference type="EMBL" id="CP021235">
    <property type="protein sequence ID" value="ARS36282.1"/>
    <property type="molecule type" value="Genomic_DNA"/>
</dbReference>
<protein>
    <submittedName>
        <fullName evidence="2">Uncharacterized protein</fullName>
    </submittedName>
</protein>
<organism evidence="2 3">
    <name type="scientific">Pontibacter actiniarum</name>
    <dbReference type="NCBI Taxonomy" id="323450"/>
    <lineage>
        <taxon>Bacteria</taxon>
        <taxon>Pseudomonadati</taxon>
        <taxon>Bacteroidota</taxon>
        <taxon>Cytophagia</taxon>
        <taxon>Cytophagales</taxon>
        <taxon>Hymenobacteraceae</taxon>
        <taxon>Pontibacter</taxon>
    </lineage>
</organism>
<dbReference type="AlphaFoldDB" id="A0A1X9YTW1"/>
<keyword evidence="3" id="KW-1185">Reference proteome</keyword>
<evidence type="ECO:0000313" key="2">
    <source>
        <dbReference type="EMBL" id="ARS36282.1"/>
    </source>
</evidence>
<gene>
    <name evidence="2" type="ORF">CA264_13020</name>
</gene>
<dbReference type="Proteomes" id="UP000266292">
    <property type="component" value="Chromosome"/>
</dbReference>
<reference evidence="3" key="1">
    <citation type="submission" date="2017-05" db="EMBL/GenBank/DDBJ databases">
        <authorList>
            <person name="Ray J."/>
            <person name="Price M."/>
            <person name="Deutschbauer A."/>
        </authorList>
    </citation>
    <scope>NUCLEOTIDE SEQUENCE [LARGE SCALE GENOMIC DNA]</scope>
    <source>
        <strain evidence="3">DSM 19842</strain>
    </source>
</reference>
<evidence type="ECO:0000313" key="3">
    <source>
        <dbReference type="Proteomes" id="UP000266292"/>
    </source>
</evidence>
<dbReference type="KEGG" id="pact:CA264_13020"/>
<feature type="region of interest" description="Disordered" evidence="1">
    <location>
        <begin position="35"/>
        <end position="57"/>
    </location>
</feature>
<accession>A0A1X9YTW1</accession>
<sequence length="80" mass="8968">MSKLRARESIDRLSREGCPLSGYRRSLRLHPVSCGAGRADAKSRMRHRHRKSAAGNKPLALPRLLGMYKLPPGAKHRLLV</sequence>